<protein>
    <recommendedName>
        <fullName evidence="8">Sugar phosphate transporter domain-containing protein</fullName>
    </recommendedName>
</protein>
<dbReference type="SUPFAM" id="SSF103481">
    <property type="entry name" value="Multidrug resistance efflux transporter EmrE"/>
    <property type="match status" value="1"/>
</dbReference>
<dbReference type="InterPro" id="IPR007271">
    <property type="entry name" value="Nuc_sug_transpt"/>
</dbReference>
<feature type="transmembrane region" description="Helical" evidence="5">
    <location>
        <begin position="38"/>
        <end position="56"/>
    </location>
</feature>
<dbReference type="GO" id="GO:0015165">
    <property type="term" value="F:pyrimidine nucleotide-sugar transmembrane transporter activity"/>
    <property type="evidence" value="ECO:0007669"/>
    <property type="project" value="InterPro"/>
</dbReference>
<feature type="transmembrane region" description="Helical" evidence="5">
    <location>
        <begin position="257"/>
        <end position="274"/>
    </location>
</feature>
<evidence type="ECO:0000256" key="1">
    <source>
        <dbReference type="ARBA" id="ARBA00004141"/>
    </source>
</evidence>
<dbReference type="InterPro" id="IPR037185">
    <property type="entry name" value="EmrE-like"/>
</dbReference>
<feature type="transmembrane region" description="Helical" evidence="5">
    <location>
        <begin position="343"/>
        <end position="360"/>
    </location>
</feature>
<keyword evidence="7" id="KW-1185">Reference proteome</keyword>
<dbReference type="STRING" id="4829.A0A168QK96"/>
<evidence type="ECO:0000256" key="3">
    <source>
        <dbReference type="ARBA" id="ARBA00022989"/>
    </source>
</evidence>
<comment type="subcellular location">
    <subcellularLocation>
        <location evidence="1">Membrane</location>
        <topology evidence="1">Multi-pass membrane protein</topology>
    </subcellularLocation>
</comment>
<proteinExistence type="predicted"/>
<evidence type="ECO:0000256" key="5">
    <source>
        <dbReference type="SAM" id="Phobius"/>
    </source>
</evidence>
<keyword evidence="2 5" id="KW-0812">Transmembrane</keyword>
<feature type="transmembrane region" description="Helical" evidence="5">
    <location>
        <begin position="294"/>
        <end position="312"/>
    </location>
</feature>
<dbReference type="AlphaFoldDB" id="A0A168QK96"/>
<keyword evidence="4 5" id="KW-0472">Membrane</keyword>
<dbReference type="NCBIfam" id="TIGR00803">
    <property type="entry name" value="nst"/>
    <property type="match status" value="1"/>
</dbReference>
<dbReference type="Pfam" id="PF04142">
    <property type="entry name" value="Nuc_sug_transp"/>
    <property type="match status" value="1"/>
</dbReference>
<dbReference type="GO" id="GO:0000139">
    <property type="term" value="C:Golgi membrane"/>
    <property type="evidence" value="ECO:0007669"/>
    <property type="project" value="InterPro"/>
</dbReference>
<sequence>MSLYESRRTFPGTNASHLLPLNTMPAHDPATRRRRLTMQQLSLMILVIQNSVLVLVMRQSRRPADAPLMYLASTAVFGAEVIKLVCCTAMLYWTTTTAPFSVAALGYFMKHQVYDLVMDGRALLLMMIPSGLYAIQNNLLYVALSHLEAATFQVTYQLKILSTALFSMLLLDRHLTRQQWAALLLLMVGVTMVQLSTVTTTTTTEEVEEDDPASVTWIGLMAVLASCVSSGFAGCYFERLLKSRSSGPPVSIWVRNIHLGICGSLFSFVGMVIYDRQRILDDGFFQGYDGTTYWVIMNQALGGIIVSIVMKYADNILKAFATSLSIILSSVISVYLFDFRPSLSFMAGTCIVLLSTYLYSRPTYPTSKPD</sequence>
<dbReference type="Gene3D" id="1.10.3730.20">
    <property type="match status" value="1"/>
</dbReference>
<evidence type="ECO:0008006" key="8">
    <source>
        <dbReference type="Google" id="ProtNLM"/>
    </source>
</evidence>
<reference evidence="6" key="1">
    <citation type="submission" date="2016-04" db="EMBL/GenBank/DDBJ databases">
        <authorList>
            <person name="Evans L.H."/>
            <person name="Alamgir A."/>
            <person name="Owens N."/>
            <person name="Weber N.D."/>
            <person name="Virtaneva K."/>
            <person name="Barbian K."/>
            <person name="Babar A."/>
            <person name="Rosenke K."/>
        </authorList>
    </citation>
    <scope>NUCLEOTIDE SEQUENCE [LARGE SCALE GENOMIC DNA]</scope>
    <source>
        <strain evidence="6">CBS 101.48</strain>
    </source>
</reference>
<dbReference type="EMBL" id="LT554417">
    <property type="protein sequence ID" value="SAM04934.1"/>
    <property type="molecule type" value="Genomic_DNA"/>
</dbReference>
<dbReference type="OMA" id="DAATYQX"/>
<evidence type="ECO:0000313" key="6">
    <source>
        <dbReference type="EMBL" id="SAM04934.1"/>
    </source>
</evidence>
<feature type="transmembrane region" description="Helical" evidence="5">
    <location>
        <begin position="91"/>
        <end position="110"/>
    </location>
</feature>
<dbReference type="InParanoid" id="A0A168QK96"/>
<feature type="transmembrane region" description="Helical" evidence="5">
    <location>
        <begin position="217"/>
        <end position="237"/>
    </location>
</feature>
<feature type="transmembrane region" description="Helical" evidence="5">
    <location>
        <begin position="319"/>
        <end position="337"/>
    </location>
</feature>
<accession>A0A168QK96</accession>
<gene>
    <name evidence="6" type="primary">ABSGL_10800.1 scaffold 12033</name>
</gene>
<feature type="transmembrane region" description="Helical" evidence="5">
    <location>
        <begin position="122"/>
        <end position="144"/>
    </location>
</feature>
<organism evidence="6">
    <name type="scientific">Absidia glauca</name>
    <name type="common">Pin mould</name>
    <dbReference type="NCBI Taxonomy" id="4829"/>
    <lineage>
        <taxon>Eukaryota</taxon>
        <taxon>Fungi</taxon>
        <taxon>Fungi incertae sedis</taxon>
        <taxon>Mucoromycota</taxon>
        <taxon>Mucoromycotina</taxon>
        <taxon>Mucoromycetes</taxon>
        <taxon>Mucorales</taxon>
        <taxon>Cunninghamellaceae</taxon>
        <taxon>Absidia</taxon>
    </lineage>
</organism>
<keyword evidence="3 5" id="KW-1133">Transmembrane helix</keyword>
<evidence type="ECO:0000313" key="7">
    <source>
        <dbReference type="Proteomes" id="UP000078561"/>
    </source>
</evidence>
<dbReference type="OrthoDB" id="408493at2759"/>
<feature type="transmembrane region" description="Helical" evidence="5">
    <location>
        <begin position="150"/>
        <end position="171"/>
    </location>
</feature>
<name>A0A168QK96_ABSGL</name>
<dbReference type="PIRSF" id="PIRSF005799">
    <property type="entry name" value="UDP-gal_transpt"/>
    <property type="match status" value="1"/>
</dbReference>
<dbReference type="Proteomes" id="UP000078561">
    <property type="component" value="Unassembled WGS sequence"/>
</dbReference>
<feature type="transmembrane region" description="Helical" evidence="5">
    <location>
        <begin position="180"/>
        <end position="197"/>
    </location>
</feature>
<evidence type="ECO:0000256" key="2">
    <source>
        <dbReference type="ARBA" id="ARBA00022692"/>
    </source>
</evidence>
<dbReference type="PANTHER" id="PTHR10231">
    <property type="entry name" value="NUCLEOTIDE-SUGAR TRANSMEMBRANE TRANSPORTER"/>
    <property type="match status" value="1"/>
</dbReference>
<evidence type="ECO:0000256" key="4">
    <source>
        <dbReference type="ARBA" id="ARBA00023136"/>
    </source>
</evidence>